<dbReference type="GO" id="GO:0009231">
    <property type="term" value="P:riboflavin biosynthetic process"/>
    <property type="evidence" value="ECO:0007669"/>
    <property type="project" value="UniProtKB-KW"/>
</dbReference>
<feature type="domain" description="Lumazine-binding" evidence="11">
    <location>
        <begin position="1"/>
        <end position="97"/>
    </location>
</feature>
<evidence type="ECO:0000256" key="6">
    <source>
        <dbReference type="ARBA" id="ARBA00022619"/>
    </source>
</evidence>
<dbReference type="Pfam" id="PF00677">
    <property type="entry name" value="Lum_binding"/>
    <property type="match status" value="2"/>
</dbReference>
<evidence type="ECO:0000256" key="9">
    <source>
        <dbReference type="NCBIfam" id="TIGR00187"/>
    </source>
</evidence>
<dbReference type="Proteomes" id="UP000005868">
    <property type="component" value="Chromosome"/>
</dbReference>
<dbReference type="HOGENOM" id="CLU_034388_1_2_0"/>
<evidence type="ECO:0000313" key="12">
    <source>
        <dbReference type="EMBL" id="AER66633.1"/>
    </source>
</evidence>
<comment type="function">
    <text evidence="2">Catalyzes the dismutation of two molecules of 6,7-dimethyl-8-ribityllumazine, resulting in the formation of riboflavin and 5-amino-6-(D-ribitylamino)uracil.</text>
</comment>
<dbReference type="AlphaFoldDB" id="G7V9T3"/>
<protein>
    <recommendedName>
        <fullName evidence="5 9">Riboflavin synthase</fullName>
        <ecNumber evidence="4 9">2.5.1.9</ecNumber>
    </recommendedName>
</protein>
<keyword evidence="7 12" id="KW-0808">Transferase</keyword>
<evidence type="ECO:0000256" key="3">
    <source>
        <dbReference type="ARBA" id="ARBA00004887"/>
    </source>
</evidence>
<dbReference type="FunFam" id="2.40.30.20:FF:000004">
    <property type="entry name" value="Riboflavin synthase, alpha subunit"/>
    <property type="match status" value="1"/>
</dbReference>
<reference evidence="12 13" key="2">
    <citation type="journal article" date="2012" name="Stand. Genomic Sci.">
        <title>Genome sequence of the moderately thermophilic, amino-acid-degrading and sulfur-reducing bacterium Thermovirga lienii type strain (Cas60314(T)).</title>
        <authorList>
            <person name="Goker M."/>
            <person name="Saunders E."/>
            <person name="Lapidus A."/>
            <person name="Nolan M."/>
            <person name="Lucas S."/>
            <person name="Hammon N."/>
            <person name="Deshpande S."/>
            <person name="Cheng J.F."/>
            <person name="Han C."/>
            <person name="Tapia R."/>
            <person name="Goodwin L.A."/>
            <person name="Pitluck S."/>
            <person name="Liolios K."/>
            <person name="Mavromatis K."/>
            <person name="Pagani I."/>
            <person name="Ivanova N."/>
            <person name="Mikhailova N."/>
            <person name="Pati A."/>
            <person name="Chen A."/>
            <person name="Palaniappan K."/>
            <person name="Land M."/>
            <person name="Chang Y.J."/>
            <person name="Jeffries C.D."/>
            <person name="Brambilla E.M."/>
            <person name="Rohde M."/>
            <person name="Spring S."/>
            <person name="Detter J.C."/>
            <person name="Woyke T."/>
            <person name="Bristow J."/>
            <person name="Eisen J.A."/>
            <person name="Markowitz V."/>
            <person name="Hugenholtz P."/>
            <person name="Kyrpides N.C."/>
            <person name="Klenk H.P."/>
        </authorList>
    </citation>
    <scope>NUCLEOTIDE SEQUENCE [LARGE SCALE GENOMIC DNA]</scope>
    <source>
        <strain evidence="13">ATCC BAA-1197 / DSM 17291 / Cas60314</strain>
    </source>
</reference>
<dbReference type="PANTHER" id="PTHR21098:SF12">
    <property type="entry name" value="RIBOFLAVIN SYNTHASE"/>
    <property type="match status" value="1"/>
</dbReference>
<dbReference type="NCBIfam" id="TIGR00187">
    <property type="entry name" value="ribE"/>
    <property type="match status" value="1"/>
</dbReference>
<reference evidence="13" key="1">
    <citation type="submission" date="2011-10" db="EMBL/GenBank/DDBJ databases">
        <title>The complete genome of chromosome of Thermovirga lienii DSM 17291.</title>
        <authorList>
            <consortium name="US DOE Joint Genome Institute (JGI-PGF)"/>
            <person name="Lucas S."/>
            <person name="Copeland A."/>
            <person name="Lapidus A."/>
            <person name="Glavina del Rio T."/>
            <person name="Dalin E."/>
            <person name="Tice H."/>
            <person name="Bruce D."/>
            <person name="Goodwin L."/>
            <person name="Pitluck S."/>
            <person name="Peters L."/>
            <person name="Mikhailova N."/>
            <person name="Saunders E."/>
            <person name="Kyrpides N."/>
            <person name="Mavromatis K."/>
            <person name="Ivanova N."/>
            <person name="Last F.I."/>
            <person name="Brettin T."/>
            <person name="Detter J.C."/>
            <person name="Han C."/>
            <person name="Larimer F."/>
            <person name="Land M."/>
            <person name="Hauser L."/>
            <person name="Markowitz V."/>
            <person name="Cheng J.-F."/>
            <person name="Hugenholtz P."/>
            <person name="Woyke T."/>
            <person name="Wu D."/>
            <person name="Spring S."/>
            <person name="Schroeder M."/>
            <person name="Brambilla E.-M."/>
            <person name="Klenk H.-P."/>
            <person name="Eisen J.A."/>
        </authorList>
    </citation>
    <scope>NUCLEOTIDE SEQUENCE [LARGE SCALE GENOMIC DNA]</scope>
    <source>
        <strain evidence="13">ATCC BAA-1197 / DSM 17291 / Cas60314</strain>
    </source>
</reference>
<dbReference type="PIRSF" id="PIRSF000498">
    <property type="entry name" value="Riboflavin_syn_A"/>
    <property type="match status" value="1"/>
</dbReference>
<dbReference type="InterPro" id="IPR001783">
    <property type="entry name" value="Lumazine-bd"/>
</dbReference>
<evidence type="ECO:0000313" key="13">
    <source>
        <dbReference type="Proteomes" id="UP000005868"/>
    </source>
</evidence>
<dbReference type="OrthoDB" id="9788537at2"/>
<sequence length="220" mass="23835">MFTGLIEDVGKITSIIARGDVTVVEIGDTFIASELKRGSSVAVSGACLTVVEVVSSNRFKVEIMEETRNRTTLSKARIGLRVNLERALPVQGRFDGHIVTGHVDTLGEVVDIVDKGRTRQIFIKVPSEWVKYIVEKGSVAVDGVSLTVISVEGDTFSVGLIPTTLADTTIGSVRKGDRVNIECDILAKYIARLISSDNKSPPSDEGSYGLSLERLRELGW</sequence>
<gene>
    <name evidence="12" type="ordered locus">Tlie_0900</name>
</gene>
<keyword evidence="13" id="KW-1185">Reference proteome</keyword>
<proteinExistence type="predicted"/>
<dbReference type="InterPro" id="IPR026017">
    <property type="entry name" value="Lumazine-bd_dom"/>
</dbReference>
<feature type="repeat" description="Lumazine-binding" evidence="10">
    <location>
        <begin position="1"/>
        <end position="97"/>
    </location>
</feature>
<dbReference type="NCBIfam" id="NF006767">
    <property type="entry name" value="PRK09289.1"/>
    <property type="match status" value="1"/>
</dbReference>
<keyword evidence="8" id="KW-0677">Repeat</keyword>
<comment type="catalytic activity">
    <reaction evidence="1">
        <text>2 6,7-dimethyl-8-(1-D-ribityl)lumazine + H(+) = 5-amino-6-(D-ribitylamino)uracil + riboflavin</text>
        <dbReference type="Rhea" id="RHEA:20772"/>
        <dbReference type="ChEBI" id="CHEBI:15378"/>
        <dbReference type="ChEBI" id="CHEBI:15934"/>
        <dbReference type="ChEBI" id="CHEBI:57986"/>
        <dbReference type="ChEBI" id="CHEBI:58201"/>
        <dbReference type="EC" id="2.5.1.9"/>
    </reaction>
</comment>
<dbReference type="GO" id="GO:0004746">
    <property type="term" value="F:riboflavin synthase activity"/>
    <property type="evidence" value="ECO:0007669"/>
    <property type="project" value="UniProtKB-UniRule"/>
</dbReference>
<evidence type="ECO:0000256" key="1">
    <source>
        <dbReference type="ARBA" id="ARBA00000968"/>
    </source>
</evidence>
<evidence type="ECO:0000256" key="7">
    <source>
        <dbReference type="ARBA" id="ARBA00022679"/>
    </source>
</evidence>
<dbReference type="CDD" id="cd00402">
    <property type="entry name" value="Riboflavin_synthase_like"/>
    <property type="match status" value="1"/>
</dbReference>
<organism evidence="12 13">
    <name type="scientific">Thermovirga lienii (strain ATCC BAA-1197 / DSM 17291 / Cas60314)</name>
    <dbReference type="NCBI Taxonomy" id="580340"/>
    <lineage>
        <taxon>Bacteria</taxon>
        <taxon>Thermotogati</taxon>
        <taxon>Synergistota</taxon>
        <taxon>Synergistia</taxon>
        <taxon>Synergistales</taxon>
        <taxon>Thermovirgaceae</taxon>
        <taxon>Thermovirga</taxon>
    </lineage>
</organism>
<dbReference type="EMBL" id="CP003096">
    <property type="protein sequence ID" value="AER66633.1"/>
    <property type="molecule type" value="Genomic_DNA"/>
</dbReference>
<name>G7V9T3_THELD</name>
<dbReference type="PANTHER" id="PTHR21098">
    <property type="entry name" value="RIBOFLAVIN SYNTHASE ALPHA CHAIN"/>
    <property type="match status" value="1"/>
</dbReference>
<dbReference type="SUPFAM" id="SSF63380">
    <property type="entry name" value="Riboflavin synthase domain-like"/>
    <property type="match status" value="2"/>
</dbReference>
<dbReference type="Gene3D" id="2.40.30.20">
    <property type="match status" value="2"/>
</dbReference>
<dbReference type="eggNOG" id="COG0307">
    <property type="taxonomic scope" value="Bacteria"/>
</dbReference>
<evidence type="ECO:0000256" key="5">
    <source>
        <dbReference type="ARBA" id="ARBA00013950"/>
    </source>
</evidence>
<evidence type="ECO:0000256" key="4">
    <source>
        <dbReference type="ARBA" id="ARBA00012827"/>
    </source>
</evidence>
<dbReference type="PROSITE" id="PS51177">
    <property type="entry name" value="LUMAZINE_BIND"/>
    <property type="match status" value="2"/>
</dbReference>
<feature type="domain" description="Lumazine-binding" evidence="11">
    <location>
        <begin position="98"/>
        <end position="194"/>
    </location>
</feature>
<dbReference type="KEGG" id="tli:Tlie_0900"/>
<dbReference type="NCBIfam" id="NF009566">
    <property type="entry name" value="PRK13020.1"/>
    <property type="match status" value="1"/>
</dbReference>
<dbReference type="InterPro" id="IPR023366">
    <property type="entry name" value="ATP_synth_asu-like_sf"/>
</dbReference>
<feature type="repeat" description="Lumazine-binding" evidence="10">
    <location>
        <begin position="98"/>
        <end position="194"/>
    </location>
</feature>
<dbReference type="STRING" id="580340.Tlie_0900"/>
<comment type="pathway">
    <text evidence="3">Cofactor biosynthesis; riboflavin biosynthesis; riboflavin from 2-hydroxy-3-oxobutyl phosphate and 5-amino-6-(D-ribitylamino)uracil: step 2/2.</text>
</comment>
<evidence type="ECO:0000259" key="11">
    <source>
        <dbReference type="PROSITE" id="PS51177"/>
    </source>
</evidence>
<dbReference type="InterPro" id="IPR017938">
    <property type="entry name" value="Riboflavin_synthase-like_b-brl"/>
</dbReference>
<accession>G7V9T3</accession>
<dbReference type="EC" id="2.5.1.9" evidence="4 9"/>
<evidence type="ECO:0000256" key="8">
    <source>
        <dbReference type="ARBA" id="ARBA00022737"/>
    </source>
</evidence>
<keyword evidence="6" id="KW-0686">Riboflavin biosynthesis</keyword>
<evidence type="ECO:0000256" key="10">
    <source>
        <dbReference type="PROSITE-ProRule" id="PRU00524"/>
    </source>
</evidence>
<evidence type="ECO:0000256" key="2">
    <source>
        <dbReference type="ARBA" id="ARBA00002803"/>
    </source>
</evidence>